<accession>A0A0S2TIL6</accession>
<geneLocation type="plasmid" evidence="1 2">
    <name>unnamed</name>
</geneLocation>
<name>A0A0S2TIL6_9GAMM</name>
<sequence>MSIADLVAEKRLREYRKAFADSGWALRAEARAIAGHTDIREGPVFYLCDVATGQLHVVVAIKNVFDIAERRNQSGGFPYQDICDAFGSLYSDICNGNIGLDDEAEDMLALGASLYIAGTQGYQLVQNQGLQNMHYLVIRHWDYANDMDILRPVPIKGKAFYAPEEIEGLVDQVLAIDRNNHPDRFKSAEVIPFKIKQRID</sequence>
<dbReference type="KEGG" id="tee:Tel_16995"/>
<reference evidence="1" key="1">
    <citation type="submission" date="2015-10" db="EMBL/GenBank/DDBJ databases">
        <title>Description of Candidatus Tenderia electrophaga gen. nov, sp. nov., an Uncultivated Electroautotroph from a Biocathode Enrichment.</title>
        <authorList>
            <person name="Eddie B.J."/>
            <person name="Malanoski A.P."/>
            <person name="Wang Z."/>
            <person name="Hall R.J."/>
            <person name="Oh S.D."/>
            <person name="Heiner C."/>
            <person name="Lin B."/>
            <person name="Strycharz-Glaven S.M."/>
        </authorList>
    </citation>
    <scope>NUCLEOTIDE SEQUENCE [LARGE SCALE GENOMIC DNA]</scope>
    <source>
        <strain evidence="1">NRL1</strain>
        <plasmid evidence="1">unnamed</plasmid>
    </source>
</reference>
<dbReference type="EMBL" id="CP013100">
    <property type="protein sequence ID" value="ALP54952.1"/>
    <property type="molecule type" value="Genomic_DNA"/>
</dbReference>
<gene>
    <name evidence="1" type="ORF">Tel_16995</name>
</gene>
<evidence type="ECO:0000313" key="2">
    <source>
        <dbReference type="Proteomes" id="UP000055136"/>
    </source>
</evidence>
<proteinExistence type="predicted"/>
<protein>
    <submittedName>
        <fullName evidence="1">Uncharacterized protein</fullName>
    </submittedName>
</protein>
<dbReference type="AlphaFoldDB" id="A0A0S2TIL6"/>
<keyword evidence="2" id="KW-1185">Reference proteome</keyword>
<dbReference type="Proteomes" id="UP000055136">
    <property type="component" value="Plasmid unnamed"/>
</dbReference>
<organism evidence="1 2">
    <name type="scientific">Candidatus Tenderia electrophaga</name>
    <dbReference type="NCBI Taxonomy" id="1748243"/>
    <lineage>
        <taxon>Bacteria</taxon>
        <taxon>Pseudomonadati</taxon>
        <taxon>Pseudomonadota</taxon>
        <taxon>Gammaproteobacteria</taxon>
        <taxon>Candidatus Tenderiales</taxon>
        <taxon>Candidatus Tenderiaceae</taxon>
        <taxon>Candidatus Tenderia</taxon>
    </lineage>
</organism>
<keyword evidence="1" id="KW-0614">Plasmid</keyword>
<evidence type="ECO:0000313" key="1">
    <source>
        <dbReference type="EMBL" id="ALP54952.1"/>
    </source>
</evidence>